<proteinExistence type="inferred from homology"/>
<dbReference type="EMBL" id="VSSQ01031619">
    <property type="protein sequence ID" value="MPM82576.1"/>
    <property type="molecule type" value="Genomic_DNA"/>
</dbReference>
<sequence>MRLSEKLKSSPVCLTSDGPLSIEMEKVLAAMPVSDGSIKAERVLEINPTHPVFGALSGLAADDPRIAKYANLLYDQALLIEGLPIEDPVAFSNSICELMV</sequence>
<dbReference type="Gene3D" id="1.20.120.790">
    <property type="entry name" value="Heat shock protein 90, C-terminal domain"/>
    <property type="match status" value="1"/>
</dbReference>
<dbReference type="Pfam" id="PF00183">
    <property type="entry name" value="HSP90"/>
    <property type="match status" value="1"/>
</dbReference>
<dbReference type="GO" id="GO:0016887">
    <property type="term" value="F:ATP hydrolysis activity"/>
    <property type="evidence" value="ECO:0007669"/>
    <property type="project" value="InterPro"/>
</dbReference>
<dbReference type="InterPro" id="IPR001404">
    <property type="entry name" value="Hsp90_fam"/>
</dbReference>
<dbReference type="GO" id="GO:0005524">
    <property type="term" value="F:ATP binding"/>
    <property type="evidence" value="ECO:0007669"/>
    <property type="project" value="InterPro"/>
</dbReference>
<comment type="caution">
    <text evidence="3">The sequence shown here is derived from an EMBL/GenBank/DDBJ whole genome shotgun (WGS) entry which is preliminary data.</text>
</comment>
<dbReference type="GO" id="GO:0051082">
    <property type="term" value="F:unfolded protein binding"/>
    <property type="evidence" value="ECO:0007669"/>
    <property type="project" value="InterPro"/>
</dbReference>
<accession>A0A645CZI8</accession>
<organism evidence="3">
    <name type="scientific">bioreactor metagenome</name>
    <dbReference type="NCBI Taxonomy" id="1076179"/>
    <lineage>
        <taxon>unclassified sequences</taxon>
        <taxon>metagenomes</taxon>
        <taxon>ecological metagenomes</taxon>
    </lineage>
</organism>
<keyword evidence="2" id="KW-0143">Chaperone</keyword>
<evidence type="ECO:0000256" key="2">
    <source>
        <dbReference type="ARBA" id="ARBA00023186"/>
    </source>
</evidence>
<dbReference type="SUPFAM" id="SSF110942">
    <property type="entry name" value="HSP90 C-terminal domain"/>
    <property type="match status" value="1"/>
</dbReference>
<evidence type="ECO:0000313" key="3">
    <source>
        <dbReference type="EMBL" id="MPM82576.1"/>
    </source>
</evidence>
<dbReference type="AlphaFoldDB" id="A0A645CZI8"/>
<protein>
    <submittedName>
        <fullName evidence="3">Chaperone protein HtpG</fullName>
    </submittedName>
</protein>
<dbReference type="GO" id="GO:0140662">
    <property type="term" value="F:ATP-dependent protein folding chaperone"/>
    <property type="evidence" value="ECO:0007669"/>
    <property type="project" value="InterPro"/>
</dbReference>
<dbReference type="InterPro" id="IPR037196">
    <property type="entry name" value="HSP90_C"/>
</dbReference>
<gene>
    <name evidence="3" type="primary">htpG_30</name>
    <name evidence="3" type="ORF">SDC9_129637</name>
</gene>
<reference evidence="3" key="1">
    <citation type="submission" date="2019-08" db="EMBL/GenBank/DDBJ databases">
        <authorList>
            <person name="Kucharzyk K."/>
            <person name="Murdoch R.W."/>
            <person name="Higgins S."/>
            <person name="Loffler F."/>
        </authorList>
    </citation>
    <scope>NUCLEOTIDE SEQUENCE</scope>
</reference>
<comment type="similarity">
    <text evidence="1">Belongs to the heat shock protein 90 family.</text>
</comment>
<name>A0A645CZI8_9ZZZZ</name>
<evidence type="ECO:0000256" key="1">
    <source>
        <dbReference type="ARBA" id="ARBA00008239"/>
    </source>
</evidence>